<dbReference type="PANTHER" id="PTHR47628:SF1">
    <property type="entry name" value="ALIPHATIC AMIDASE EXPRESSION-REGULATING PROTEIN"/>
    <property type="match status" value="1"/>
</dbReference>
<dbReference type="Proteomes" id="UP000602395">
    <property type="component" value="Unassembled WGS sequence"/>
</dbReference>
<comment type="similarity">
    <text evidence="1">Belongs to the leucine-binding protein family.</text>
</comment>
<gene>
    <name evidence="4" type="ORF">IDF66_18220</name>
</gene>
<evidence type="ECO:0000256" key="2">
    <source>
        <dbReference type="ARBA" id="ARBA00022729"/>
    </source>
</evidence>
<reference evidence="4 5" key="1">
    <citation type="submission" date="2020-09" db="EMBL/GenBank/DDBJ databases">
        <title>Novel species in genus Gordonia.</title>
        <authorList>
            <person name="Zhang G."/>
        </authorList>
    </citation>
    <scope>NUCLEOTIDE SEQUENCE [LARGE SCALE GENOMIC DNA]</scope>
    <source>
        <strain evidence="4 5">ON-33</strain>
    </source>
</reference>
<dbReference type="CDD" id="cd06358">
    <property type="entry name" value="PBP1_NHase"/>
    <property type="match status" value="1"/>
</dbReference>
<dbReference type="InterPro" id="IPR028082">
    <property type="entry name" value="Peripla_BP_I"/>
</dbReference>
<organism evidence="4 5">
    <name type="scientific">Gordonia hankookensis</name>
    <dbReference type="NCBI Taxonomy" id="589403"/>
    <lineage>
        <taxon>Bacteria</taxon>
        <taxon>Bacillati</taxon>
        <taxon>Actinomycetota</taxon>
        <taxon>Actinomycetes</taxon>
        <taxon>Mycobacteriales</taxon>
        <taxon>Gordoniaceae</taxon>
        <taxon>Gordonia</taxon>
    </lineage>
</organism>
<evidence type="ECO:0000259" key="3">
    <source>
        <dbReference type="Pfam" id="PF13458"/>
    </source>
</evidence>
<protein>
    <submittedName>
        <fullName evidence="4">Substrate-binding domain-containing protein</fullName>
    </submittedName>
</protein>
<dbReference type="PANTHER" id="PTHR47628">
    <property type="match status" value="1"/>
</dbReference>
<name>A0ABR7WFG7_9ACTN</name>
<evidence type="ECO:0000313" key="5">
    <source>
        <dbReference type="Proteomes" id="UP000602395"/>
    </source>
</evidence>
<comment type="caution">
    <text evidence="4">The sequence shown here is derived from an EMBL/GenBank/DDBJ whole genome shotgun (WGS) entry which is preliminary data.</text>
</comment>
<evidence type="ECO:0000313" key="4">
    <source>
        <dbReference type="EMBL" id="MBD1321520.1"/>
    </source>
</evidence>
<dbReference type="Pfam" id="PF13458">
    <property type="entry name" value="Peripla_BP_6"/>
    <property type="match status" value="1"/>
</dbReference>
<feature type="domain" description="Leucine-binding protein" evidence="3">
    <location>
        <begin position="3"/>
        <end position="338"/>
    </location>
</feature>
<dbReference type="Gene3D" id="3.40.50.2300">
    <property type="match status" value="2"/>
</dbReference>
<keyword evidence="2" id="KW-0732">Signal</keyword>
<dbReference type="SUPFAM" id="SSF53822">
    <property type="entry name" value="Periplasmic binding protein-like I"/>
    <property type="match status" value="1"/>
</dbReference>
<dbReference type="EMBL" id="JACWMS010000004">
    <property type="protein sequence ID" value="MBD1321520.1"/>
    <property type="molecule type" value="Genomic_DNA"/>
</dbReference>
<keyword evidence="5" id="KW-1185">Reference proteome</keyword>
<dbReference type="InterPro" id="IPR028081">
    <property type="entry name" value="Leu-bd"/>
</dbReference>
<proteinExistence type="inferred from homology"/>
<accession>A0ABR7WFG7</accession>
<evidence type="ECO:0000256" key="1">
    <source>
        <dbReference type="ARBA" id="ARBA00010062"/>
    </source>
</evidence>
<dbReference type="RefSeq" id="WP_190268081.1">
    <property type="nucleotide sequence ID" value="NZ_BAABAD010000002.1"/>
</dbReference>
<sequence>MHLGLVIPQSGPSGIFGPSCAASAQLAVEEMNEAGGVLGDEVRVTTIDGGGRADRVAATVARHIDAGAIDAVLGWHTSAVRRHLVGTIGGRVPYIYTAVYEGGESAPATFMTGEVPETQLIPAMTWMSDELGVRRWYIVGSDYVWPRTTVTMVVDDLTAHDSPARIVATEFLPLGTTDFSSTLDNIERSDATGILVLLLGGDAVAFNRSFGRRRLHERCVRLSPLMDENMLLGSGDDGAQQLFSASGYFESLATSDSLEFEGRYVRRFGSCAPPLTSPGESCYEGLALLGELVHRAGSLNPAVLECAADKPFTYASPRGEVRFSGRHLHQDVYVARAEGLEFDVVTQVTTA</sequence>